<organism evidence="1 2">
    <name type="scientific">Methylobacter tundripaludum</name>
    <dbReference type="NCBI Taxonomy" id="173365"/>
    <lineage>
        <taxon>Bacteria</taxon>
        <taxon>Pseudomonadati</taxon>
        <taxon>Pseudomonadota</taxon>
        <taxon>Gammaproteobacteria</taxon>
        <taxon>Methylococcales</taxon>
        <taxon>Methylococcaceae</taxon>
        <taxon>Methylobacter</taxon>
    </lineage>
</organism>
<name>A0A2S6H519_9GAMM</name>
<proteinExistence type="predicted"/>
<dbReference type="Pfam" id="PF14076">
    <property type="entry name" value="DUF4258"/>
    <property type="match status" value="1"/>
</dbReference>
<evidence type="ECO:0000313" key="2">
    <source>
        <dbReference type="Proteomes" id="UP000240010"/>
    </source>
</evidence>
<dbReference type="InterPro" id="IPR025354">
    <property type="entry name" value="DUF4258"/>
</dbReference>
<dbReference type="RefSeq" id="WP_104430377.1">
    <property type="nucleotide sequence ID" value="NZ_PTIZ01000017.1"/>
</dbReference>
<comment type="caution">
    <text evidence="1">The sequence shown here is derived from an EMBL/GenBank/DDBJ whole genome shotgun (WGS) entry which is preliminary data.</text>
</comment>
<dbReference type="AlphaFoldDB" id="A0A2S6H519"/>
<sequence length="101" mass="11274">MIEIEWIKQAVRDNTYRYSKHGDQERQNDNLTLAEVAQALSNGRILEQYADTGRGVSCLVAGFTDSGIPIHIVCGCMGKTLVITVYIPMPPKFTNPFERGN</sequence>
<dbReference type="EMBL" id="PTIZ01000017">
    <property type="protein sequence ID" value="PPK72531.1"/>
    <property type="molecule type" value="Genomic_DNA"/>
</dbReference>
<gene>
    <name evidence="1" type="ORF">B0F87_11714</name>
</gene>
<evidence type="ECO:0000313" key="1">
    <source>
        <dbReference type="EMBL" id="PPK72531.1"/>
    </source>
</evidence>
<dbReference type="Proteomes" id="UP000240010">
    <property type="component" value="Unassembled WGS sequence"/>
</dbReference>
<reference evidence="1 2" key="1">
    <citation type="submission" date="2018-02" db="EMBL/GenBank/DDBJ databases">
        <title>Subsurface microbial communities from deep shales in Ohio and West Virginia, USA.</title>
        <authorList>
            <person name="Wrighton K."/>
        </authorList>
    </citation>
    <scope>NUCLEOTIDE SEQUENCE [LARGE SCALE GENOMIC DNA]</scope>
    <source>
        <strain evidence="1 2">OWC-DMM</strain>
    </source>
</reference>
<protein>
    <submittedName>
        <fullName evidence="1">Uncharacterized protein DUF4258</fullName>
    </submittedName>
</protein>
<accession>A0A2S6H519</accession>